<protein>
    <submittedName>
        <fullName evidence="2">Uncharacterized protein</fullName>
    </submittedName>
</protein>
<feature type="non-terminal residue" evidence="2">
    <location>
        <position position="1"/>
    </location>
</feature>
<evidence type="ECO:0000313" key="2">
    <source>
        <dbReference type="EMBL" id="PSN88588.1"/>
    </source>
</evidence>
<evidence type="ECO:0000313" key="3">
    <source>
        <dbReference type="Proteomes" id="UP000241473"/>
    </source>
</evidence>
<proteinExistence type="predicted"/>
<organism evidence="2 3">
    <name type="scientific">Candidatus Marsarchaeota G1 archaeon OSP_C</name>
    <dbReference type="NCBI Taxonomy" id="1978154"/>
    <lineage>
        <taxon>Archaea</taxon>
        <taxon>Candidatus Marsarchaeota</taxon>
        <taxon>Candidatus Marsarchaeota group 1</taxon>
    </lineage>
</organism>
<feature type="region of interest" description="Disordered" evidence="1">
    <location>
        <begin position="1"/>
        <end position="21"/>
    </location>
</feature>
<dbReference type="Proteomes" id="UP000241473">
    <property type="component" value="Unassembled WGS sequence"/>
</dbReference>
<accession>A0A2R6AQF3</accession>
<reference evidence="2 3" key="1">
    <citation type="submission" date="2017-04" db="EMBL/GenBank/DDBJ databases">
        <title>Novel microbial lineages endemic to geothermal iron-oxide mats fill important gaps in the evolutionary history of Archaea.</title>
        <authorList>
            <person name="Jay Z.J."/>
            <person name="Beam J.P."/>
            <person name="Dlakic M."/>
            <person name="Rusch D.B."/>
            <person name="Kozubal M.A."/>
            <person name="Inskeep W.P."/>
        </authorList>
    </citation>
    <scope>NUCLEOTIDE SEQUENCE [LARGE SCALE GENOMIC DNA]</scope>
    <source>
        <strain evidence="2">OSP_C</strain>
    </source>
</reference>
<dbReference type="EMBL" id="NEXB01000018">
    <property type="protein sequence ID" value="PSN88588.1"/>
    <property type="molecule type" value="Genomic_DNA"/>
</dbReference>
<dbReference type="AlphaFoldDB" id="A0A2R6AQF3"/>
<gene>
    <name evidence="2" type="ORF">B9Q00_04725</name>
</gene>
<comment type="caution">
    <text evidence="2">The sequence shown here is derived from an EMBL/GenBank/DDBJ whole genome shotgun (WGS) entry which is preliminary data.</text>
</comment>
<evidence type="ECO:0000256" key="1">
    <source>
        <dbReference type="SAM" id="MobiDB-lite"/>
    </source>
</evidence>
<sequence length="113" mass="12659">CSDVSPPWKGEGSLPEGSSFPSSIRDYISHLRGRGVPELPPHEKRGLSSKLRLVPLRGKRDGRCSSHSPIKPPIELGRSVISVTKRKIELIFKYKGAIHPRWRGFPPLNPQFL</sequence>
<name>A0A2R6AQF3_9ARCH</name>